<gene>
    <name evidence="2" type="ORF">EBM89_19075</name>
</gene>
<dbReference type="Proteomes" id="UP000269289">
    <property type="component" value="Unassembled WGS sequence"/>
</dbReference>
<protein>
    <submittedName>
        <fullName evidence="2">Uncharacterized protein</fullName>
    </submittedName>
</protein>
<dbReference type="AlphaFoldDB" id="A0A3M2IV86"/>
<feature type="non-terminal residue" evidence="2">
    <location>
        <position position="129"/>
    </location>
</feature>
<accession>A0A3M2IV86</accession>
<sequence length="129" mass="13797">MVVGLWIAYLVPHKLRHRQQLLESRTDDRFSDALRVLAVTGPAGSDRRRRVDVAGGVRSDCGPVDKRVGLLTPGTGTRVAGTDKGATDVDRPHGTQDRVGADATRRAAQLRAAHAAATARRGAAARRRG</sequence>
<proteinExistence type="predicted"/>
<evidence type="ECO:0000256" key="1">
    <source>
        <dbReference type="SAM" id="MobiDB-lite"/>
    </source>
</evidence>
<evidence type="ECO:0000313" key="3">
    <source>
        <dbReference type="Proteomes" id="UP000269289"/>
    </source>
</evidence>
<feature type="region of interest" description="Disordered" evidence="1">
    <location>
        <begin position="65"/>
        <end position="100"/>
    </location>
</feature>
<reference evidence="2 3" key="1">
    <citation type="submission" date="2018-10" db="EMBL/GenBank/DDBJ databases">
        <title>Isolation, diversity and antifungal activity of actinobacteria from wheat.</title>
        <authorList>
            <person name="Han C."/>
        </authorList>
    </citation>
    <scope>NUCLEOTIDE SEQUENCE [LARGE SCALE GENOMIC DNA]</scope>
    <source>
        <strain evidence="2 3">NEAU-YY56</strain>
    </source>
</reference>
<feature type="compositionally biased region" description="Basic and acidic residues" evidence="1">
    <location>
        <begin position="85"/>
        <end position="100"/>
    </location>
</feature>
<evidence type="ECO:0000313" key="2">
    <source>
        <dbReference type="EMBL" id="RMI03580.1"/>
    </source>
</evidence>
<keyword evidence="3" id="KW-1185">Reference proteome</keyword>
<organism evidence="2 3">
    <name type="scientific">Cellulomonas triticagri</name>
    <dbReference type="NCBI Taxonomy" id="2483352"/>
    <lineage>
        <taxon>Bacteria</taxon>
        <taxon>Bacillati</taxon>
        <taxon>Actinomycetota</taxon>
        <taxon>Actinomycetes</taxon>
        <taxon>Micrococcales</taxon>
        <taxon>Cellulomonadaceae</taxon>
        <taxon>Cellulomonas</taxon>
    </lineage>
</organism>
<comment type="caution">
    <text evidence="2">The sequence shown here is derived from an EMBL/GenBank/DDBJ whole genome shotgun (WGS) entry which is preliminary data.</text>
</comment>
<dbReference type="EMBL" id="RFFI01000166">
    <property type="protein sequence ID" value="RMI03580.1"/>
    <property type="molecule type" value="Genomic_DNA"/>
</dbReference>
<name>A0A3M2IV86_9CELL</name>